<dbReference type="InterPro" id="IPR013560">
    <property type="entry name" value="DUF1722"/>
</dbReference>
<name>F9CVD8_9ARCH</name>
<dbReference type="Proteomes" id="UP000004440">
    <property type="component" value="Unassembled WGS sequence"/>
</dbReference>
<protein>
    <submittedName>
        <fullName evidence="2">DUF1722 domain containing protein</fullName>
    </submittedName>
</protein>
<dbReference type="PANTHER" id="PTHR30087:SF1">
    <property type="entry name" value="HYPOTHETICAL CYTOSOLIC PROTEIN"/>
    <property type="match status" value="1"/>
</dbReference>
<proteinExistence type="predicted"/>
<dbReference type="RefSeq" id="WP_007549938.1">
    <property type="nucleotide sequence ID" value="NZ_AFPU01000001.1"/>
</dbReference>
<evidence type="ECO:0000259" key="1">
    <source>
        <dbReference type="Pfam" id="PF08349"/>
    </source>
</evidence>
<feature type="domain" description="DUF1722" evidence="1">
    <location>
        <begin position="48"/>
        <end position="163"/>
    </location>
</feature>
<comment type="caution">
    <text evidence="2">The sequence shown here is derived from an EMBL/GenBank/DDBJ whole genome shotgun (WGS) entry which is preliminary data.</text>
</comment>
<dbReference type="AlphaFoldDB" id="F9CVD8"/>
<dbReference type="EMBL" id="AFPU01000001">
    <property type="protein sequence ID" value="EGP93240.1"/>
    <property type="molecule type" value="Genomic_DNA"/>
</dbReference>
<dbReference type="Pfam" id="PF08349">
    <property type="entry name" value="DUF1722"/>
    <property type="match status" value="1"/>
</dbReference>
<dbReference type="PANTHER" id="PTHR30087">
    <property type="entry name" value="INNER MEMBRANE PROTEIN"/>
    <property type="match status" value="1"/>
</dbReference>
<evidence type="ECO:0000313" key="2">
    <source>
        <dbReference type="EMBL" id="EGP93240.1"/>
    </source>
</evidence>
<gene>
    <name evidence="2" type="ORF">MY1_0473</name>
</gene>
<evidence type="ECO:0000313" key="3">
    <source>
        <dbReference type="Proteomes" id="UP000004440"/>
    </source>
</evidence>
<accession>F9CVD8</accession>
<organism evidence="2 3">
    <name type="scientific">Nitrosarchaeum koreense MY1</name>
    <dbReference type="NCBI Taxonomy" id="1001994"/>
    <lineage>
        <taxon>Archaea</taxon>
        <taxon>Nitrososphaerota</taxon>
        <taxon>Nitrososphaeria</taxon>
        <taxon>Nitrosopumilales</taxon>
        <taxon>Nitrosopumilaceae</taxon>
        <taxon>Nitrosarchaeum</taxon>
    </lineage>
</organism>
<keyword evidence="3" id="KW-1185">Reference proteome</keyword>
<dbReference type="STRING" id="1001994.MY1_0473"/>
<reference evidence="2 3" key="1">
    <citation type="journal article" date="2011" name="J. Bacteriol.">
        <title>Genome Sequence of an Ammonia-Oxidizing Soil Archaeon, "Candidatus Nitrosoarchaeum koreensis" MY1.</title>
        <authorList>
            <person name="Kim B.K."/>
            <person name="Jung M.Y."/>
            <person name="Yu D.S."/>
            <person name="Park S.J."/>
            <person name="Oh T.K."/>
            <person name="Rhee S.K."/>
            <person name="Kim J.F."/>
        </authorList>
    </citation>
    <scope>NUCLEOTIDE SEQUENCE [LARGE SCALE GENOMIC DNA]</scope>
    <source>
        <strain evidence="2 3">MY1</strain>
    </source>
</reference>
<sequence length="181" mass="21487">MNKLNPYFNDKDCKISEKDISDYVIQRFEDVKSSNKFKNMLAFHTANKFMIMAHDQVELKKLGNIVASHRKIPFSELLQEYENHLKLAMDKKPTVRTHSNVIMHIFGYFLKHLDQNEKRTFLNNLDQFREGKKTIGQILLEISPITYRCDDTYLASQTYFLLYSDIEHRSIFQPTNIKEDE</sequence>
<dbReference type="PATRIC" id="fig|1001994.6.peg.456"/>